<name>A0ABM8AZY0_9BACT</name>
<keyword evidence="2" id="KW-1185">Reference proteome</keyword>
<dbReference type="SUPFAM" id="SSF52540">
    <property type="entry name" value="P-loop containing nucleoside triphosphate hydrolases"/>
    <property type="match status" value="1"/>
</dbReference>
<dbReference type="Gene3D" id="3.40.50.300">
    <property type="entry name" value="P-loop containing nucleotide triphosphate hydrolases"/>
    <property type="match status" value="2"/>
</dbReference>
<reference evidence="1 2" key="1">
    <citation type="submission" date="2022-08" db="EMBL/GenBank/DDBJ databases">
        <title>Genome Sequence of the sulphate-reducing bacterium, Pseudodesulfovibrio sp. SYK.</title>
        <authorList>
            <person name="Kondo R."/>
            <person name="Kataoka T."/>
        </authorList>
    </citation>
    <scope>NUCLEOTIDE SEQUENCE [LARGE SCALE GENOMIC DNA]</scope>
    <source>
        <strain evidence="1 2">SYK</strain>
    </source>
</reference>
<dbReference type="EMBL" id="AP026709">
    <property type="protein sequence ID" value="BDQ37089.1"/>
    <property type="molecule type" value="Genomic_DNA"/>
</dbReference>
<evidence type="ECO:0008006" key="3">
    <source>
        <dbReference type="Google" id="ProtNLM"/>
    </source>
</evidence>
<gene>
    <name evidence="1" type="ORF">SYK_14490</name>
</gene>
<sequence>METTQAFRKKDLRRIRVLTGGSSAKTQRQPTQPRLYEFDEGDTLSFDEGTHGVLVIGGVGRGKTASFMLPMASSLIENGLPGLIIDIKNNLTNQIRKLAKAAGREDDIIEIGTHTSATPINILAGFSLDEMHQLFESLIISGMENSRNIDWLHKGIRILSDVAMLLHYVSQNNLLFVPNFVLLDKCINDYKFARTVFKMYLDSAYDAEDYCQRAFVTRVQTSAFHIFTPQDQTTSSKYEEQLAFQLYTPRLVLGAITSDDSLCANLSGMDCSLTLDYRELLKNNKIVLLRFKHTQGHAAKLLARLLKEKYYADIYRTLDQDYERPKHCFFMADEYQDVINVSPDNTFDDFSWFSKAREFGCINVVASQALSSLYANSSQRDQVNALVANCSTKIVLQNDDPAADAYFRHFCGLDKTLAQLGAAEALVSRFDLKKREQTVKMLHCSQAFKRIQAQLVQLKEVTPPTNVCKSHINLLRNIDTVLQLHKLPRAIKIRPDYLELTTTFKDLFEDLDEVKIRYREGLHSEVMDALKTLHTNYSGKFTVNGIIEVNYGIIYLDINSDFDVEDEIDDFVRELLEKEHEEQKSR</sequence>
<proteinExistence type="predicted"/>
<evidence type="ECO:0000313" key="2">
    <source>
        <dbReference type="Proteomes" id="UP001317742"/>
    </source>
</evidence>
<accession>A0ABM8AZY0</accession>
<evidence type="ECO:0000313" key="1">
    <source>
        <dbReference type="EMBL" id="BDQ37089.1"/>
    </source>
</evidence>
<protein>
    <recommendedName>
        <fullName evidence="3">TraD/TraG TraM recognition site domain-containing protein</fullName>
    </recommendedName>
</protein>
<dbReference type="Proteomes" id="UP001317742">
    <property type="component" value="Chromosome"/>
</dbReference>
<dbReference type="RefSeq" id="WP_281762949.1">
    <property type="nucleotide sequence ID" value="NZ_AP026709.1"/>
</dbReference>
<dbReference type="InterPro" id="IPR027417">
    <property type="entry name" value="P-loop_NTPase"/>
</dbReference>
<organism evidence="1 2">
    <name type="scientific">Pseudodesulfovibrio nedwellii</name>
    <dbReference type="NCBI Taxonomy" id="2973072"/>
    <lineage>
        <taxon>Bacteria</taxon>
        <taxon>Pseudomonadati</taxon>
        <taxon>Thermodesulfobacteriota</taxon>
        <taxon>Desulfovibrionia</taxon>
        <taxon>Desulfovibrionales</taxon>
        <taxon>Desulfovibrionaceae</taxon>
    </lineage>
</organism>